<evidence type="ECO:0000259" key="4">
    <source>
        <dbReference type="Pfam" id="PF05426"/>
    </source>
</evidence>
<dbReference type="InterPro" id="IPR008397">
    <property type="entry name" value="Alginate_lyase_dom"/>
</dbReference>
<dbReference type="EMBL" id="BAAAQN010000046">
    <property type="protein sequence ID" value="GAA2048868.1"/>
    <property type="molecule type" value="Genomic_DNA"/>
</dbReference>
<dbReference type="SUPFAM" id="SSF48230">
    <property type="entry name" value="Chondroitin AC/alginate lyase"/>
    <property type="match status" value="1"/>
</dbReference>
<dbReference type="InterPro" id="IPR008929">
    <property type="entry name" value="Chondroitin_lyas"/>
</dbReference>
<evidence type="ECO:0000256" key="3">
    <source>
        <dbReference type="SAM" id="SignalP"/>
    </source>
</evidence>
<keyword evidence="2 5" id="KW-0456">Lyase</keyword>
<dbReference type="PROSITE" id="PS51318">
    <property type="entry name" value="TAT"/>
    <property type="match status" value="1"/>
</dbReference>
<keyword evidence="6" id="KW-1185">Reference proteome</keyword>
<dbReference type="Pfam" id="PF05426">
    <property type="entry name" value="Alginate_lyase"/>
    <property type="match status" value="1"/>
</dbReference>
<evidence type="ECO:0000256" key="2">
    <source>
        <dbReference type="ARBA" id="ARBA00023239"/>
    </source>
</evidence>
<gene>
    <name evidence="5" type="ORF">GCM10009839_63220</name>
</gene>
<keyword evidence="1 3" id="KW-0732">Signal</keyword>
<dbReference type="RefSeq" id="WP_344669344.1">
    <property type="nucleotide sequence ID" value="NZ_BAAAQN010000046.1"/>
</dbReference>
<proteinExistence type="predicted"/>
<dbReference type="InterPro" id="IPR006311">
    <property type="entry name" value="TAT_signal"/>
</dbReference>
<feature type="chain" id="PRO_5047002475" evidence="3">
    <location>
        <begin position="31"/>
        <end position="434"/>
    </location>
</feature>
<dbReference type="GO" id="GO:0016829">
    <property type="term" value="F:lyase activity"/>
    <property type="evidence" value="ECO:0007669"/>
    <property type="project" value="UniProtKB-KW"/>
</dbReference>
<dbReference type="Proteomes" id="UP001500751">
    <property type="component" value="Unassembled WGS sequence"/>
</dbReference>
<reference evidence="5 6" key="1">
    <citation type="journal article" date="2019" name="Int. J. Syst. Evol. Microbiol.">
        <title>The Global Catalogue of Microorganisms (GCM) 10K type strain sequencing project: providing services to taxonomists for standard genome sequencing and annotation.</title>
        <authorList>
            <consortium name="The Broad Institute Genomics Platform"/>
            <consortium name="The Broad Institute Genome Sequencing Center for Infectious Disease"/>
            <person name="Wu L."/>
            <person name="Ma J."/>
        </authorList>
    </citation>
    <scope>NUCLEOTIDE SEQUENCE [LARGE SCALE GENOMIC DNA]</scope>
    <source>
        <strain evidence="5 6">JCM 16014</strain>
    </source>
</reference>
<name>A0ABN2V823_9ACTN</name>
<feature type="signal peptide" evidence="3">
    <location>
        <begin position="1"/>
        <end position="30"/>
    </location>
</feature>
<dbReference type="Gene3D" id="1.50.10.100">
    <property type="entry name" value="Chondroitin AC/alginate lyase"/>
    <property type="match status" value="1"/>
</dbReference>
<evidence type="ECO:0000256" key="1">
    <source>
        <dbReference type="ARBA" id="ARBA00022729"/>
    </source>
</evidence>
<evidence type="ECO:0000313" key="6">
    <source>
        <dbReference type="Proteomes" id="UP001500751"/>
    </source>
</evidence>
<accession>A0ABN2V823</accession>
<feature type="domain" description="Alginate lyase" evidence="4">
    <location>
        <begin position="90"/>
        <end position="376"/>
    </location>
</feature>
<evidence type="ECO:0000313" key="5">
    <source>
        <dbReference type="EMBL" id="GAA2048868.1"/>
    </source>
</evidence>
<comment type="caution">
    <text evidence="5">The sequence shown here is derived from an EMBL/GenBank/DDBJ whole genome shotgun (WGS) entry which is preliminary data.</text>
</comment>
<organism evidence="5 6">
    <name type="scientific">Catenulispora yoronensis</name>
    <dbReference type="NCBI Taxonomy" id="450799"/>
    <lineage>
        <taxon>Bacteria</taxon>
        <taxon>Bacillati</taxon>
        <taxon>Actinomycetota</taxon>
        <taxon>Actinomycetes</taxon>
        <taxon>Catenulisporales</taxon>
        <taxon>Catenulisporaceae</taxon>
        <taxon>Catenulispora</taxon>
    </lineage>
</organism>
<sequence>MKKRRLLLAATAAAAGTLLVLGPLTTAASAAPKPPKLPRLAVPHTVLLDGPTIAAVRARISVGHGTAAQTAAVAALVRTAESDLTAGPWSVMDKAEIPPSGDRHDYMSQAPYWWPSQPMTPDNPLGCPYIQKDGQRYPGADAITDHTERGVAWNAIRDLTLAWYYTGRADFAQRAELDVRTWFTNPATAMNPTLAYAQGIPCQTPGRGTGIIESSDQIVDVLDAFALLDAGAPGWTHTDHAKLQSWMTQYLNWMLTSTNGKDEEASTNNHGSWLDQQDAAIALYVGQRSQAAAIAQSAKANRIAVQIQADGSQPLELSRTRSWHYSNFNVTALCRLAEVGRHVGVDLWSYTAPGGGSLSKAVDYLIPAAENGPSSWPYQELGTFDQTLALYELHAAASEAHDGAARAAVRLAPAQGGTDLWPVEPDCQATSSAG</sequence>
<protein>
    <submittedName>
        <fullName evidence="5">Alginate lyase family protein</fullName>
    </submittedName>
</protein>